<reference evidence="4" key="2">
    <citation type="journal article" date="2023" name="Microorganisms">
        <title>Isolation and Genomic Characteristics of Cat-Borne Campylobacter felis sp. nov. and Sheep-Borne Campylobacter ovis sp. nov.</title>
        <authorList>
            <person name="Wang H."/>
            <person name="Li Y."/>
            <person name="Gu Y."/>
            <person name="Zhou G."/>
            <person name="Chen X."/>
            <person name="Zhang X."/>
            <person name="Shao Z."/>
            <person name="Zhang J."/>
            <person name="Zhang M."/>
        </authorList>
    </citation>
    <scope>NUCLEOTIDE SEQUENCE</scope>
    <source>
        <strain evidence="4">PS10</strain>
    </source>
</reference>
<evidence type="ECO:0000256" key="1">
    <source>
        <dbReference type="ARBA" id="ARBA00004948"/>
    </source>
</evidence>
<comment type="caution">
    <text evidence="4">The sequence shown here is derived from an EMBL/GenBank/DDBJ whole genome shotgun (WGS) entry which is preliminary data.</text>
</comment>
<dbReference type="SUPFAM" id="SSF53613">
    <property type="entry name" value="Ribokinase-like"/>
    <property type="match status" value="1"/>
</dbReference>
<dbReference type="EMBL" id="JANURM010000009">
    <property type="protein sequence ID" value="MDL0089229.1"/>
    <property type="molecule type" value="Genomic_DNA"/>
</dbReference>
<dbReference type="Proteomes" id="UP001173801">
    <property type="component" value="Unassembled WGS sequence"/>
</dbReference>
<keyword evidence="4" id="KW-0808">Transferase</keyword>
<evidence type="ECO:0000256" key="2">
    <source>
        <dbReference type="ARBA" id="ARBA00012135"/>
    </source>
</evidence>
<evidence type="ECO:0000313" key="4">
    <source>
        <dbReference type="EMBL" id="MDL0089229.1"/>
    </source>
</evidence>
<protein>
    <recommendedName>
        <fullName evidence="2">hydroxymethylpyrimidine kinase</fullName>
        <ecNumber evidence="2">2.7.1.49</ecNumber>
    </recommendedName>
</protein>
<dbReference type="EC" id="2.7.1.49" evidence="2"/>
<gene>
    <name evidence="4" type="ORF">NYG85_07615</name>
</gene>
<dbReference type="PANTHER" id="PTHR20858:SF17">
    <property type="entry name" value="HYDROXYMETHYLPYRIMIDINE_PHOSPHOMETHYLPYRIMIDINE KINASE THI20-RELATED"/>
    <property type="match status" value="1"/>
</dbReference>
<proteinExistence type="predicted"/>
<dbReference type="CDD" id="cd01169">
    <property type="entry name" value="HMPP_kinase"/>
    <property type="match status" value="1"/>
</dbReference>
<dbReference type="GO" id="GO:0016301">
    <property type="term" value="F:kinase activity"/>
    <property type="evidence" value="ECO:0007669"/>
    <property type="project" value="UniProtKB-KW"/>
</dbReference>
<dbReference type="InterPro" id="IPR013749">
    <property type="entry name" value="PM/HMP-P_kinase-1"/>
</dbReference>
<dbReference type="InterPro" id="IPR004399">
    <property type="entry name" value="HMP/HMP-P_kinase_dom"/>
</dbReference>
<feature type="domain" description="Pyridoxamine kinase/Phosphomethylpyrimidine kinase" evidence="3">
    <location>
        <begin position="11"/>
        <end position="232"/>
    </location>
</feature>
<evidence type="ECO:0000259" key="3">
    <source>
        <dbReference type="Pfam" id="PF08543"/>
    </source>
</evidence>
<dbReference type="PANTHER" id="PTHR20858">
    <property type="entry name" value="PHOSPHOMETHYLPYRIMIDINE KINASE"/>
    <property type="match status" value="1"/>
</dbReference>
<name>A0ABT7HQW2_9BACT</name>
<dbReference type="Pfam" id="PF08543">
    <property type="entry name" value="Phos_pyr_kin"/>
    <property type="match status" value="1"/>
</dbReference>
<dbReference type="RefSeq" id="WP_284937883.1">
    <property type="nucleotide sequence ID" value="NZ_JANURM010000009.1"/>
</dbReference>
<accession>A0ABT7HQW2</accession>
<evidence type="ECO:0000313" key="5">
    <source>
        <dbReference type="Proteomes" id="UP001173801"/>
    </source>
</evidence>
<organism evidence="4 5">
    <name type="scientific">Campylobacter gastrosuis</name>
    <dbReference type="NCBI Taxonomy" id="2974576"/>
    <lineage>
        <taxon>Bacteria</taxon>
        <taxon>Pseudomonadati</taxon>
        <taxon>Campylobacterota</taxon>
        <taxon>Epsilonproteobacteria</taxon>
        <taxon>Campylobacterales</taxon>
        <taxon>Campylobacteraceae</taxon>
        <taxon>Campylobacter</taxon>
    </lineage>
</organism>
<dbReference type="InterPro" id="IPR029056">
    <property type="entry name" value="Ribokinase-like"/>
</dbReference>
<comment type="pathway">
    <text evidence="1">Cofactor biosynthesis; thiamine diphosphate biosynthesis.</text>
</comment>
<keyword evidence="4" id="KW-0418">Kinase</keyword>
<dbReference type="Gene3D" id="3.40.1190.20">
    <property type="match status" value="1"/>
</dbReference>
<sequence length="242" mass="26073">MKNILIIAGSDSVGGAGIQADIKTCVAHKCYAATAISAITAQNTNGVIDVLAVSENMLKNQLKMITDELEIHAIKIGMLFNESLISCVSDFLENFKDTPIVIDPVCVAKSGAKLMQEEALFGLKELLKYATIATPNTAEAEILGLDFDTPVCDILLKRTKVDEICEDTLYTKSGKILKFSQPLLKPEIMHGAGCSFSTAIACNLALNPDKSMAINNARKFITNAIKHAITTKFGTRLLNHGV</sequence>
<keyword evidence="5" id="KW-1185">Reference proteome</keyword>
<reference evidence="4" key="1">
    <citation type="submission" date="2022-08" db="EMBL/GenBank/DDBJ databases">
        <authorList>
            <person name="Wang H."/>
        </authorList>
    </citation>
    <scope>NUCLEOTIDE SEQUENCE</scope>
    <source>
        <strain evidence="4">PS10</strain>
    </source>
</reference>